<feature type="transmembrane region" description="Helical" evidence="1">
    <location>
        <begin position="85"/>
        <end position="106"/>
    </location>
</feature>
<dbReference type="AlphaFoldDB" id="A0A1G2MC02"/>
<evidence type="ECO:0000313" key="3">
    <source>
        <dbReference type="Proteomes" id="UP000178121"/>
    </source>
</evidence>
<keyword evidence="1" id="KW-0812">Transmembrane</keyword>
<evidence type="ECO:0000313" key="2">
    <source>
        <dbReference type="EMBL" id="OHA21388.1"/>
    </source>
</evidence>
<dbReference type="EMBL" id="MHRI01000009">
    <property type="protein sequence ID" value="OHA21388.1"/>
    <property type="molecule type" value="Genomic_DNA"/>
</dbReference>
<keyword evidence="1" id="KW-1133">Transmembrane helix</keyword>
<organism evidence="2 3">
    <name type="scientific">Candidatus Taylorbacteria bacterium RIFCSPHIGHO2_01_FULL_51_15</name>
    <dbReference type="NCBI Taxonomy" id="1802304"/>
    <lineage>
        <taxon>Bacteria</taxon>
        <taxon>Candidatus Tayloriibacteriota</taxon>
    </lineage>
</organism>
<protein>
    <submittedName>
        <fullName evidence="2">Uncharacterized protein</fullName>
    </submittedName>
</protein>
<name>A0A1G2MC02_9BACT</name>
<evidence type="ECO:0000256" key="1">
    <source>
        <dbReference type="SAM" id="Phobius"/>
    </source>
</evidence>
<gene>
    <name evidence="2" type="ORF">A2849_00120</name>
</gene>
<sequence>MITTFKNYLARGSAVFLLSAPLRLFAQLENPPENVTELLNDISTYILNPIIFTLFTAAFVVFIWGLVQFVAHLDNEEARDTGGKHMLWGIIGMAIMAGVVGIVAIIQNTIAQIGG</sequence>
<accession>A0A1G2MC02</accession>
<dbReference type="Proteomes" id="UP000178121">
    <property type="component" value="Unassembled WGS sequence"/>
</dbReference>
<proteinExistence type="predicted"/>
<reference evidence="2 3" key="1">
    <citation type="journal article" date="2016" name="Nat. Commun.">
        <title>Thousands of microbial genomes shed light on interconnected biogeochemical processes in an aquifer system.</title>
        <authorList>
            <person name="Anantharaman K."/>
            <person name="Brown C.T."/>
            <person name="Hug L.A."/>
            <person name="Sharon I."/>
            <person name="Castelle C.J."/>
            <person name="Probst A.J."/>
            <person name="Thomas B.C."/>
            <person name="Singh A."/>
            <person name="Wilkins M.J."/>
            <person name="Karaoz U."/>
            <person name="Brodie E.L."/>
            <person name="Williams K.H."/>
            <person name="Hubbard S.S."/>
            <person name="Banfield J.F."/>
        </authorList>
    </citation>
    <scope>NUCLEOTIDE SEQUENCE [LARGE SCALE GENOMIC DNA]</scope>
</reference>
<feature type="transmembrane region" description="Helical" evidence="1">
    <location>
        <begin position="50"/>
        <end position="73"/>
    </location>
</feature>
<keyword evidence="1" id="KW-0472">Membrane</keyword>
<comment type="caution">
    <text evidence="2">The sequence shown here is derived from an EMBL/GenBank/DDBJ whole genome shotgun (WGS) entry which is preliminary data.</text>
</comment>